<feature type="compositionally biased region" description="Basic and acidic residues" evidence="1">
    <location>
        <begin position="146"/>
        <end position="164"/>
    </location>
</feature>
<evidence type="ECO:0000256" key="2">
    <source>
        <dbReference type="SAM" id="Phobius"/>
    </source>
</evidence>
<feature type="transmembrane region" description="Helical" evidence="2">
    <location>
        <begin position="6"/>
        <end position="25"/>
    </location>
</feature>
<accession>A0A4Q1C4I0</accession>
<reference evidence="3 4" key="1">
    <citation type="submission" date="2019-01" db="EMBL/GenBank/DDBJ databases">
        <title>Lacunisphaera sp. strain TWA-58.</title>
        <authorList>
            <person name="Chen W.-M."/>
        </authorList>
    </citation>
    <scope>NUCLEOTIDE SEQUENCE [LARGE SCALE GENOMIC DNA]</scope>
    <source>
        <strain evidence="3 4">TWA-58</strain>
    </source>
</reference>
<gene>
    <name evidence="3" type="ORF">ESB00_15915</name>
</gene>
<feature type="region of interest" description="Disordered" evidence="1">
    <location>
        <begin position="70"/>
        <end position="101"/>
    </location>
</feature>
<evidence type="ECO:0000313" key="4">
    <source>
        <dbReference type="Proteomes" id="UP000290218"/>
    </source>
</evidence>
<evidence type="ECO:0000313" key="3">
    <source>
        <dbReference type="EMBL" id="RXK53185.1"/>
    </source>
</evidence>
<sequence>MKWIQLLLDNIWAVIIIGGVLLQLFQAITRKKGADESALGQPEQSKEFEFEDPELAERTRKIREEIQRKIAQRQRGGTAQETATVPEYAEEGSDTPPPLVREVIVSSPQPTPQLRSGSRIDAQRQAEILEQQAAWQEKLIEAKRMKESASKRTEFEEATADHSAAKRAATRSTVVGDLRSPEALRRAFILREVLGPPVALRK</sequence>
<feature type="region of interest" description="Disordered" evidence="1">
    <location>
        <begin position="146"/>
        <end position="174"/>
    </location>
</feature>
<dbReference type="AlphaFoldDB" id="A0A4Q1C4I0"/>
<keyword evidence="2" id="KW-0812">Transmembrane</keyword>
<dbReference type="Proteomes" id="UP000290218">
    <property type="component" value="Unassembled WGS sequence"/>
</dbReference>
<comment type="caution">
    <text evidence="3">The sequence shown here is derived from an EMBL/GenBank/DDBJ whole genome shotgun (WGS) entry which is preliminary data.</text>
</comment>
<keyword evidence="2" id="KW-0472">Membrane</keyword>
<proteinExistence type="predicted"/>
<keyword evidence="2" id="KW-1133">Transmembrane helix</keyword>
<keyword evidence="4" id="KW-1185">Reference proteome</keyword>
<dbReference type="OrthoDB" id="200434at2"/>
<organism evidence="3 4">
    <name type="scientific">Oleiharenicola lentus</name>
    <dbReference type="NCBI Taxonomy" id="2508720"/>
    <lineage>
        <taxon>Bacteria</taxon>
        <taxon>Pseudomonadati</taxon>
        <taxon>Verrucomicrobiota</taxon>
        <taxon>Opitutia</taxon>
        <taxon>Opitutales</taxon>
        <taxon>Opitutaceae</taxon>
        <taxon>Oleiharenicola</taxon>
    </lineage>
</organism>
<dbReference type="EMBL" id="SDHX01000002">
    <property type="protein sequence ID" value="RXK53185.1"/>
    <property type="molecule type" value="Genomic_DNA"/>
</dbReference>
<name>A0A4Q1C4I0_9BACT</name>
<protein>
    <submittedName>
        <fullName evidence="3">Uncharacterized protein</fullName>
    </submittedName>
</protein>
<evidence type="ECO:0000256" key="1">
    <source>
        <dbReference type="SAM" id="MobiDB-lite"/>
    </source>
</evidence>